<name>A0A1Y0BYG3_9MYCO</name>
<dbReference type="Gene3D" id="1.10.357.10">
    <property type="entry name" value="Tetracycline Repressor, domain 2"/>
    <property type="match status" value="1"/>
</dbReference>
<evidence type="ECO:0000313" key="7">
    <source>
        <dbReference type="Proteomes" id="UP000195331"/>
    </source>
</evidence>
<feature type="DNA-binding region" description="H-T-H motif" evidence="4">
    <location>
        <begin position="33"/>
        <end position="52"/>
    </location>
</feature>
<dbReference type="Proteomes" id="UP000195331">
    <property type="component" value="Chromosome"/>
</dbReference>
<organism evidence="6 7">
    <name type="scientific">Mycobacterium dioxanotrophicus</name>
    <dbReference type="NCBI Taxonomy" id="482462"/>
    <lineage>
        <taxon>Bacteria</taxon>
        <taxon>Bacillati</taxon>
        <taxon>Actinomycetota</taxon>
        <taxon>Actinomycetes</taxon>
        <taxon>Mycobacteriales</taxon>
        <taxon>Mycobacteriaceae</taxon>
        <taxon>Mycobacterium</taxon>
    </lineage>
</organism>
<dbReference type="InterPro" id="IPR001647">
    <property type="entry name" value="HTH_TetR"/>
</dbReference>
<proteinExistence type="predicted"/>
<dbReference type="PROSITE" id="PS50977">
    <property type="entry name" value="HTH_TETR_2"/>
    <property type="match status" value="1"/>
</dbReference>
<keyword evidence="3" id="KW-0804">Transcription</keyword>
<dbReference type="PANTHER" id="PTHR30055:SF234">
    <property type="entry name" value="HTH-TYPE TRANSCRIPTIONAL REGULATOR BETI"/>
    <property type="match status" value="1"/>
</dbReference>
<sequence length="194" mass="21528">MPRQARDSDAGTRQRLIEATAQIMRDDGYAAATSRHVAARVGVKSALVYYYFATMDDLYLAVLRSGADAALARMREALTDTDPLRALWLINTDSRLTGLNLEFMALANHRKVIGAELKAFSERVRDIETAAMAMVLRAHGIDMEEYPPVVMSMLLTQTARGICYEDAVGVTQGHDEFHAFVERMLHRFGSAATT</sequence>
<dbReference type="PANTHER" id="PTHR30055">
    <property type="entry name" value="HTH-TYPE TRANSCRIPTIONAL REGULATOR RUTR"/>
    <property type="match status" value="1"/>
</dbReference>
<dbReference type="Pfam" id="PF00440">
    <property type="entry name" value="TetR_N"/>
    <property type="match status" value="1"/>
</dbReference>
<dbReference type="EMBL" id="CP020809">
    <property type="protein sequence ID" value="ART67932.1"/>
    <property type="molecule type" value="Genomic_DNA"/>
</dbReference>
<evidence type="ECO:0000256" key="2">
    <source>
        <dbReference type="ARBA" id="ARBA00023125"/>
    </source>
</evidence>
<dbReference type="PRINTS" id="PR00455">
    <property type="entry name" value="HTHTETR"/>
</dbReference>
<accession>A0A1Y0BYG3</accession>
<keyword evidence="1" id="KW-0805">Transcription regulation</keyword>
<gene>
    <name evidence="6" type="ORF">BTO20_04405</name>
</gene>
<evidence type="ECO:0000313" key="6">
    <source>
        <dbReference type="EMBL" id="ART67932.1"/>
    </source>
</evidence>
<feature type="domain" description="HTH tetR-type" evidence="5">
    <location>
        <begin position="10"/>
        <end position="70"/>
    </location>
</feature>
<protein>
    <submittedName>
        <fullName evidence="6">TetR family transcriptional regulator</fullName>
    </submittedName>
</protein>
<reference evidence="6 7" key="1">
    <citation type="submission" date="2017-04" db="EMBL/GenBank/DDBJ databases">
        <title>Whole Genome Sequence of 1,4-Dioxane Degrading Bacterium Mycobacterium dioxanotrophicus PH-06.</title>
        <authorList>
            <person name="He Y."/>
        </authorList>
    </citation>
    <scope>NUCLEOTIDE SEQUENCE [LARGE SCALE GENOMIC DNA]</scope>
    <source>
        <strain evidence="6 7">PH-06</strain>
    </source>
</reference>
<dbReference type="GO" id="GO:0003700">
    <property type="term" value="F:DNA-binding transcription factor activity"/>
    <property type="evidence" value="ECO:0007669"/>
    <property type="project" value="TreeGrafter"/>
</dbReference>
<evidence type="ECO:0000259" key="5">
    <source>
        <dbReference type="PROSITE" id="PS50977"/>
    </source>
</evidence>
<keyword evidence="2 4" id="KW-0238">DNA-binding</keyword>
<dbReference type="KEGG" id="mdx:BTO20_04405"/>
<dbReference type="SUPFAM" id="SSF46689">
    <property type="entry name" value="Homeodomain-like"/>
    <property type="match status" value="1"/>
</dbReference>
<dbReference type="RefSeq" id="WP_087073704.1">
    <property type="nucleotide sequence ID" value="NZ_CP020809.1"/>
</dbReference>
<evidence type="ECO:0000256" key="3">
    <source>
        <dbReference type="ARBA" id="ARBA00023163"/>
    </source>
</evidence>
<evidence type="ECO:0000256" key="1">
    <source>
        <dbReference type="ARBA" id="ARBA00023015"/>
    </source>
</evidence>
<dbReference type="GO" id="GO:0000976">
    <property type="term" value="F:transcription cis-regulatory region binding"/>
    <property type="evidence" value="ECO:0007669"/>
    <property type="project" value="TreeGrafter"/>
</dbReference>
<dbReference type="InterPro" id="IPR050109">
    <property type="entry name" value="HTH-type_TetR-like_transc_reg"/>
</dbReference>
<evidence type="ECO:0000256" key="4">
    <source>
        <dbReference type="PROSITE-ProRule" id="PRU00335"/>
    </source>
</evidence>
<dbReference type="InterPro" id="IPR009057">
    <property type="entry name" value="Homeodomain-like_sf"/>
</dbReference>
<keyword evidence="7" id="KW-1185">Reference proteome</keyword>
<dbReference type="AlphaFoldDB" id="A0A1Y0BYG3"/>
<dbReference type="OrthoDB" id="3474596at2"/>